<comment type="similarity">
    <text evidence="1">Belongs to the LysR transcriptional regulatory family.</text>
</comment>
<dbReference type="SUPFAM" id="SSF46785">
    <property type="entry name" value="Winged helix' DNA-binding domain"/>
    <property type="match status" value="1"/>
</dbReference>
<dbReference type="Gene3D" id="3.40.190.290">
    <property type="match status" value="1"/>
</dbReference>
<dbReference type="Pfam" id="PF03466">
    <property type="entry name" value="LysR_substrate"/>
    <property type="match status" value="1"/>
</dbReference>
<keyword evidence="2" id="KW-0805">Transcription regulation</keyword>
<dbReference type="NCBIfam" id="TIGR03298">
    <property type="entry name" value="argP"/>
    <property type="match status" value="1"/>
</dbReference>
<feature type="domain" description="HTH lysR-type" evidence="6">
    <location>
        <begin position="7"/>
        <end position="63"/>
    </location>
</feature>
<comment type="caution">
    <text evidence="7">The sequence shown here is derived from an EMBL/GenBank/DDBJ whole genome shotgun (WGS) entry which is preliminary data.</text>
</comment>
<dbReference type="InterPro" id="IPR017685">
    <property type="entry name" value="ArgP"/>
</dbReference>
<dbReference type="InterPro" id="IPR000847">
    <property type="entry name" value="LysR_HTH_N"/>
</dbReference>
<sequence length="288" mass="31270">MSEGVDWDLAQLRTLTAVVAEGSFEAAARTLHVTPSAVSQRLRALETAAGRPLLVRSRPPRPTEAGQAVLRLAREVDLLAAETERAVRPADALTVLPVAVNADSLATWFLPALAPLAGEFCFDLRREDQERTHELLREGSVVAAVTTEADPVPGCRATRLGAVHYQPFATAGFVRRWFPDGVDTAALARAPLVVFDRDDDLQDSWLRRYGSPGGPRHHVPATADHGQAVRLGFGWGLLLPEQVTTELQDPLVDLDPGGGLDVDLHWQRWKVGSPSLDRLSAAVLAAWR</sequence>
<dbReference type="SUPFAM" id="SSF53850">
    <property type="entry name" value="Periplasmic binding protein-like II"/>
    <property type="match status" value="1"/>
</dbReference>
<dbReference type="InterPro" id="IPR036388">
    <property type="entry name" value="WH-like_DNA-bd_sf"/>
</dbReference>
<keyword evidence="4" id="KW-0010">Activator</keyword>
<proteinExistence type="inferred from homology"/>
<evidence type="ECO:0000256" key="3">
    <source>
        <dbReference type="ARBA" id="ARBA00023125"/>
    </source>
</evidence>
<dbReference type="Pfam" id="PF00126">
    <property type="entry name" value="HTH_1"/>
    <property type="match status" value="1"/>
</dbReference>
<evidence type="ECO:0000256" key="2">
    <source>
        <dbReference type="ARBA" id="ARBA00023015"/>
    </source>
</evidence>
<evidence type="ECO:0000256" key="4">
    <source>
        <dbReference type="ARBA" id="ARBA00023159"/>
    </source>
</evidence>
<dbReference type="InterPro" id="IPR005119">
    <property type="entry name" value="LysR_subst-bd"/>
</dbReference>
<evidence type="ECO:0000256" key="5">
    <source>
        <dbReference type="ARBA" id="ARBA00023163"/>
    </source>
</evidence>
<gene>
    <name evidence="7" type="ORF">AB1207_06015</name>
</gene>
<dbReference type="Gene3D" id="1.10.10.10">
    <property type="entry name" value="Winged helix-like DNA-binding domain superfamily/Winged helix DNA-binding domain"/>
    <property type="match status" value="1"/>
</dbReference>
<evidence type="ECO:0000259" key="6">
    <source>
        <dbReference type="PROSITE" id="PS50931"/>
    </source>
</evidence>
<keyword evidence="8" id="KW-1185">Reference proteome</keyword>
<evidence type="ECO:0000313" key="7">
    <source>
        <dbReference type="EMBL" id="MEW9264293.1"/>
    </source>
</evidence>
<dbReference type="RefSeq" id="WP_367636918.1">
    <property type="nucleotide sequence ID" value="NZ_JBFNQN010000003.1"/>
</dbReference>
<organism evidence="7 8">
    <name type="scientific">Kineococcus endophyticus</name>
    <dbReference type="NCBI Taxonomy" id="1181883"/>
    <lineage>
        <taxon>Bacteria</taxon>
        <taxon>Bacillati</taxon>
        <taxon>Actinomycetota</taxon>
        <taxon>Actinomycetes</taxon>
        <taxon>Kineosporiales</taxon>
        <taxon>Kineosporiaceae</taxon>
        <taxon>Kineococcus</taxon>
    </lineage>
</organism>
<dbReference type="InterPro" id="IPR050176">
    <property type="entry name" value="LTTR"/>
</dbReference>
<dbReference type="NCBIfam" id="NF002964">
    <property type="entry name" value="PRK03635.1"/>
    <property type="match status" value="1"/>
</dbReference>
<dbReference type="EMBL" id="JBFNQN010000003">
    <property type="protein sequence ID" value="MEW9264293.1"/>
    <property type="molecule type" value="Genomic_DNA"/>
</dbReference>
<dbReference type="Proteomes" id="UP001555826">
    <property type="component" value="Unassembled WGS sequence"/>
</dbReference>
<evidence type="ECO:0000313" key="8">
    <source>
        <dbReference type="Proteomes" id="UP001555826"/>
    </source>
</evidence>
<dbReference type="InterPro" id="IPR036390">
    <property type="entry name" value="WH_DNA-bd_sf"/>
</dbReference>
<name>A0ABV3P4H0_9ACTN</name>
<keyword evidence="5" id="KW-0804">Transcription</keyword>
<keyword evidence="3" id="KW-0238">DNA-binding</keyword>
<dbReference type="PANTHER" id="PTHR30579">
    <property type="entry name" value="TRANSCRIPTIONAL REGULATOR"/>
    <property type="match status" value="1"/>
</dbReference>
<dbReference type="NCBIfam" id="NF009888">
    <property type="entry name" value="PRK13348.1"/>
    <property type="match status" value="1"/>
</dbReference>
<evidence type="ECO:0000256" key="1">
    <source>
        <dbReference type="ARBA" id="ARBA00009437"/>
    </source>
</evidence>
<accession>A0ABV3P4H0</accession>
<protein>
    <submittedName>
        <fullName evidence="7">LysR family transcriptional regulator ArgP</fullName>
    </submittedName>
</protein>
<reference evidence="7 8" key="1">
    <citation type="submission" date="2024-07" db="EMBL/GenBank/DDBJ databases">
        <authorList>
            <person name="Thanompreechachai J."/>
            <person name="Duangmal K."/>
        </authorList>
    </citation>
    <scope>NUCLEOTIDE SEQUENCE [LARGE SCALE GENOMIC DNA]</scope>
    <source>
        <strain evidence="7 8">KCTC 19886</strain>
    </source>
</reference>
<dbReference type="PANTHER" id="PTHR30579:SF2">
    <property type="entry name" value="HTH-TYPE TRANSCRIPTIONAL REGULATOR ARGP"/>
    <property type="match status" value="1"/>
</dbReference>
<dbReference type="PROSITE" id="PS50931">
    <property type="entry name" value="HTH_LYSR"/>
    <property type="match status" value="1"/>
</dbReference>